<dbReference type="RefSeq" id="XP_003682079.1">
    <property type="nucleotide sequence ID" value="XM_003682031.1"/>
</dbReference>
<dbReference type="OrthoDB" id="2101473at2759"/>
<dbReference type="SUPFAM" id="SSF50475">
    <property type="entry name" value="FMN-binding split barrel"/>
    <property type="match status" value="1"/>
</dbReference>
<name>G8ZW74_TORDE</name>
<gene>
    <name evidence="1" type="primary">TDEL0F00570</name>
    <name evidence="1" type="ORF">TDEL_0F00570</name>
</gene>
<dbReference type="FunCoup" id="G8ZW74">
    <property type="interactions" value="29"/>
</dbReference>
<dbReference type="HOGENOM" id="CLU_065853_0_1_1"/>
<protein>
    <recommendedName>
        <fullName evidence="3">Transcriptional regulator</fullName>
    </recommendedName>
</protein>
<evidence type="ECO:0000313" key="1">
    <source>
        <dbReference type="EMBL" id="CCE92868.1"/>
    </source>
</evidence>
<dbReference type="PANTHER" id="PTHR35802">
    <property type="entry name" value="PROTEASE SYNTHASE AND SPORULATION PROTEIN PAI 2"/>
    <property type="match status" value="1"/>
</dbReference>
<accession>G8ZW74</accession>
<keyword evidence="2" id="KW-1185">Reference proteome</keyword>
<organism evidence="1 2">
    <name type="scientific">Torulaspora delbrueckii</name>
    <name type="common">Yeast</name>
    <name type="synonym">Candida colliculosa</name>
    <dbReference type="NCBI Taxonomy" id="4950"/>
    <lineage>
        <taxon>Eukaryota</taxon>
        <taxon>Fungi</taxon>
        <taxon>Dikarya</taxon>
        <taxon>Ascomycota</taxon>
        <taxon>Saccharomycotina</taxon>
        <taxon>Saccharomycetes</taxon>
        <taxon>Saccharomycetales</taxon>
        <taxon>Saccharomycetaceae</taxon>
        <taxon>Torulaspora</taxon>
    </lineage>
</organism>
<evidence type="ECO:0000313" key="2">
    <source>
        <dbReference type="Proteomes" id="UP000005627"/>
    </source>
</evidence>
<dbReference type="KEGG" id="tdl:TDEL_0F00570"/>
<dbReference type="PIRSF" id="PIRSF010372">
    <property type="entry name" value="PaiB"/>
    <property type="match status" value="1"/>
</dbReference>
<evidence type="ECO:0008006" key="3">
    <source>
        <dbReference type="Google" id="ProtNLM"/>
    </source>
</evidence>
<dbReference type="InterPro" id="IPR012349">
    <property type="entry name" value="Split_barrel_FMN-bd"/>
</dbReference>
<dbReference type="PANTHER" id="PTHR35802:SF1">
    <property type="entry name" value="PROTEASE SYNTHASE AND SPORULATION PROTEIN PAI 2"/>
    <property type="match status" value="1"/>
</dbReference>
<dbReference type="Gene3D" id="2.30.110.10">
    <property type="entry name" value="Electron Transport, Fmn-binding Protein, Chain A"/>
    <property type="match status" value="1"/>
</dbReference>
<dbReference type="Proteomes" id="UP000005627">
    <property type="component" value="Chromosome 6"/>
</dbReference>
<reference evidence="1 2" key="1">
    <citation type="journal article" date="2011" name="Proc. Natl. Acad. Sci. U.S.A.">
        <title>Evolutionary erosion of yeast sex chromosomes by mating-type switching accidents.</title>
        <authorList>
            <person name="Gordon J.L."/>
            <person name="Armisen D."/>
            <person name="Proux-Wera E."/>
            <person name="Oheigeartaigh S.S."/>
            <person name="Byrne K.P."/>
            <person name="Wolfe K.H."/>
        </authorList>
    </citation>
    <scope>NUCLEOTIDE SEQUENCE [LARGE SCALE GENOMIC DNA]</scope>
    <source>
        <strain evidence="2">ATCC 10662 / CBS 1146 / NBRC 0425 / NCYC 2629 / NRRL Y-866</strain>
    </source>
</reference>
<dbReference type="AlphaFoldDB" id="G8ZW74"/>
<sequence>MYIRKAYEVTDLAKQAELIKKYPLGIVFSANPSPGGGLLGFMRGGSLQEVDSELCATHVPFFFVEGKDGESHKLVAHLAANNQQVEQLEKVGKVLVVFQSVDSYTSSAWYPLKKKTHKYVPTWNFAAVHVYGTPKVIRDDKEWLLRQLNQITNQEEGKRPEGEGYEEKWKVSDAPEKYIDAKLKNIVGLEIEITAIQSKFKFGQDEVPTNVNGVLEGLEKEVGGEKGEEMCKLTRECYPGEL</sequence>
<dbReference type="EMBL" id="HE616747">
    <property type="protein sequence ID" value="CCE92868.1"/>
    <property type="molecule type" value="Genomic_DNA"/>
</dbReference>
<dbReference type="eggNOG" id="ENOG502RCZR">
    <property type="taxonomic scope" value="Eukaryota"/>
</dbReference>
<proteinExistence type="predicted"/>
<dbReference type="InParanoid" id="G8ZW74"/>
<dbReference type="GeneID" id="11501170"/>
<dbReference type="Pfam" id="PF04299">
    <property type="entry name" value="FMN_bind_2"/>
    <property type="match status" value="1"/>
</dbReference>
<dbReference type="InterPro" id="IPR007396">
    <property type="entry name" value="TR_PAI2-type"/>
</dbReference>